<sequence length="369" mass="41186">MAFITTKNYFLSLAALATFLLWGISLANGTVTQLIMASWHGALEDGTDFHTKYTGLFLLDFPISLLVAFFYFGTNGHDLAYQYFLIDAYSTLQSAFVWLYVESNRRTEKPRAVNNPIIWGLLWQCFGAAIALPLYFYNHLHWLGHSQNTQGSSVLATTTAASAAAIPISFIIGAVAPAIIGMLPTWLPRASQAHQMVLAFWQPDPVWVSITQAVFTALFAHILIARGRSEASRWIRASYALAAVSSATGHSYATYKALWSGEPGVSWWRMYVPKDLTGIREGTTLVDGPWLFLQYDLIIIALSSISWAFLLVKQLLGAREVSTVRLALVFLLGHVIIGPGATVSLALYWRERKLEQNRQVEDLQKKRVY</sequence>
<feature type="transmembrane region" description="Helical" evidence="1">
    <location>
        <begin position="206"/>
        <end position="225"/>
    </location>
</feature>
<keyword evidence="1" id="KW-0812">Transmembrane</keyword>
<proteinExistence type="predicted"/>
<evidence type="ECO:0000313" key="2">
    <source>
        <dbReference type="EMBL" id="KXJ87199.1"/>
    </source>
</evidence>
<dbReference type="AlphaFoldDB" id="A0A136IR72"/>
<dbReference type="EMBL" id="KQ964263">
    <property type="protein sequence ID" value="KXJ87199.1"/>
    <property type="molecule type" value="Genomic_DNA"/>
</dbReference>
<feature type="transmembrane region" description="Helical" evidence="1">
    <location>
        <begin position="117"/>
        <end position="137"/>
    </location>
</feature>
<keyword evidence="3" id="KW-1185">Reference proteome</keyword>
<organism evidence="2 3">
    <name type="scientific">Microdochium bolleyi</name>
    <dbReference type="NCBI Taxonomy" id="196109"/>
    <lineage>
        <taxon>Eukaryota</taxon>
        <taxon>Fungi</taxon>
        <taxon>Dikarya</taxon>
        <taxon>Ascomycota</taxon>
        <taxon>Pezizomycotina</taxon>
        <taxon>Sordariomycetes</taxon>
        <taxon>Xylariomycetidae</taxon>
        <taxon>Xylariales</taxon>
        <taxon>Microdochiaceae</taxon>
        <taxon>Microdochium</taxon>
    </lineage>
</organism>
<keyword evidence="1" id="KW-1133">Transmembrane helix</keyword>
<reference evidence="3" key="1">
    <citation type="submission" date="2016-02" db="EMBL/GenBank/DDBJ databases">
        <title>Draft genome sequence of Microdochium bolleyi, a fungal endophyte of beachgrass.</title>
        <authorList>
            <consortium name="DOE Joint Genome Institute"/>
            <person name="David A.S."/>
            <person name="May G."/>
            <person name="Haridas S."/>
            <person name="Lim J."/>
            <person name="Wang M."/>
            <person name="Labutti K."/>
            <person name="Lipzen A."/>
            <person name="Barry K."/>
            <person name="Grigoriev I.V."/>
        </authorList>
    </citation>
    <scope>NUCLEOTIDE SEQUENCE [LARGE SCALE GENOMIC DNA]</scope>
    <source>
        <strain evidence="3">J235TASD1</strain>
    </source>
</reference>
<dbReference type="Proteomes" id="UP000070501">
    <property type="component" value="Unassembled WGS sequence"/>
</dbReference>
<name>A0A136IR72_9PEZI</name>
<feature type="transmembrane region" description="Helical" evidence="1">
    <location>
        <begin position="158"/>
        <end position="186"/>
    </location>
</feature>
<protein>
    <submittedName>
        <fullName evidence="2">Uncharacterized protein</fullName>
    </submittedName>
</protein>
<feature type="transmembrane region" description="Helical" evidence="1">
    <location>
        <begin position="53"/>
        <end position="72"/>
    </location>
</feature>
<dbReference type="OrthoDB" id="72269at2759"/>
<gene>
    <name evidence="2" type="ORF">Micbo1qcDRAFT_124939</name>
</gene>
<dbReference type="STRING" id="196109.A0A136IR72"/>
<accession>A0A136IR72</accession>
<dbReference type="InParanoid" id="A0A136IR72"/>
<evidence type="ECO:0000256" key="1">
    <source>
        <dbReference type="SAM" id="Phobius"/>
    </source>
</evidence>
<evidence type="ECO:0000313" key="3">
    <source>
        <dbReference type="Proteomes" id="UP000070501"/>
    </source>
</evidence>
<feature type="transmembrane region" description="Helical" evidence="1">
    <location>
        <begin position="292"/>
        <end position="312"/>
    </location>
</feature>
<keyword evidence="1" id="KW-0472">Membrane</keyword>
<feature type="transmembrane region" description="Helical" evidence="1">
    <location>
        <begin position="324"/>
        <end position="349"/>
    </location>
</feature>
<feature type="transmembrane region" description="Helical" evidence="1">
    <location>
        <begin position="84"/>
        <end position="101"/>
    </location>
</feature>